<dbReference type="Pfam" id="PF03279">
    <property type="entry name" value="Lip_A_acyltrans"/>
    <property type="match status" value="1"/>
</dbReference>
<evidence type="ECO:0000256" key="3">
    <source>
        <dbReference type="ARBA" id="ARBA00022519"/>
    </source>
</evidence>
<accession>A0A5C1E642</accession>
<name>A0A5C1E642_9RHOO</name>
<sequence>MSLIYRLIFKGLACLPLPLLHGAGALLGRLAYRLSPRTRAQTRANLVQAFGAAEADRLLPTVMAESGKGAFELPTTWLSSLEAVTDRVKQVSGWEHVAEAQARGKGVIFLTPHLGCFEIAAQYLARHAHGVPITVLYREPKQAWLKEFLLAGRVRGERMKVAAADLAGVRSLIRALKHKEMVGLLPDQAPGAGQGEWLPFFGRPAYTMTLAARLTETGAATLFVYMERLPGGQGYHYHIRPPLTPLEGDTVARAAQINREVEAMIRECPAQYLWSYNRYKQPSGAPPAPEANAAAPMNSPPTAP</sequence>
<dbReference type="PANTHER" id="PTHR30606:SF10">
    <property type="entry name" value="PHOSPHATIDYLINOSITOL MANNOSIDE ACYLTRANSFERASE"/>
    <property type="match status" value="1"/>
</dbReference>
<keyword evidence="9" id="KW-1185">Reference proteome</keyword>
<dbReference type="Proteomes" id="UP000323671">
    <property type="component" value="Chromosome"/>
</dbReference>
<keyword evidence="3" id="KW-0997">Cell inner membrane</keyword>
<dbReference type="CDD" id="cd07984">
    <property type="entry name" value="LPLAT_LABLAT-like"/>
    <property type="match status" value="1"/>
</dbReference>
<evidence type="ECO:0000256" key="2">
    <source>
        <dbReference type="ARBA" id="ARBA00022475"/>
    </source>
</evidence>
<evidence type="ECO:0000256" key="7">
    <source>
        <dbReference type="SAM" id="MobiDB-lite"/>
    </source>
</evidence>
<evidence type="ECO:0000256" key="5">
    <source>
        <dbReference type="ARBA" id="ARBA00023136"/>
    </source>
</evidence>
<evidence type="ECO:0000313" key="9">
    <source>
        <dbReference type="Proteomes" id="UP000323671"/>
    </source>
</evidence>
<protein>
    <submittedName>
        <fullName evidence="8">Lipid A biosynthesis lauroyl acyltransferase</fullName>
    </submittedName>
</protein>
<keyword evidence="6 8" id="KW-0012">Acyltransferase</keyword>
<gene>
    <name evidence="8" type="primary">htrB</name>
    <name evidence="8" type="ORF">OTERR_02910</name>
</gene>
<dbReference type="GO" id="GO:0016746">
    <property type="term" value="F:acyltransferase activity"/>
    <property type="evidence" value="ECO:0007669"/>
    <property type="project" value="UniProtKB-KW"/>
</dbReference>
<keyword evidence="5" id="KW-0472">Membrane</keyword>
<dbReference type="NCBIfam" id="NF006487">
    <property type="entry name" value="PRK08905.1"/>
    <property type="match status" value="1"/>
</dbReference>
<feature type="region of interest" description="Disordered" evidence="7">
    <location>
        <begin position="282"/>
        <end position="304"/>
    </location>
</feature>
<dbReference type="KEGG" id="otr:OTERR_02910"/>
<keyword evidence="2" id="KW-1003">Cell membrane</keyword>
<dbReference type="EMBL" id="CP022579">
    <property type="protein sequence ID" value="QEL63767.1"/>
    <property type="molecule type" value="Genomic_DNA"/>
</dbReference>
<evidence type="ECO:0000256" key="6">
    <source>
        <dbReference type="ARBA" id="ARBA00023315"/>
    </source>
</evidence>
<dbReference type="AlphaFoldDB" id="A0A5C1E642"/>
<dbReference type="GO" id="GO:0009247">
    <property type="term" value="P:glycolipid biosynthetic process"/>
    <property type="evidence" value="ECO:0007669"/>
    <property type="project" value="UniProtKB-ARBA"/>
</dbReference>
<dbReference type="RefSeq" id="WP_149424630.1">
    <property type="nucleotide sequence ID" value="NZ_CP022579.1"/>
</dbReference>
<dbReference type="PIRSF" id="PIRSF026649">
    <property type="entry name" value="MsbB"/>
    <property type="match status" value="1"/>
</dbReference>
<evidence type="ECO:0000256" key="4">
    <source>
        <dbReference type="ARBA" id="ARBA00022679"/>
    </source>
</evidence>
<organism evidence="8 9">
    <name type="scientific">Oryzomicrobium terrae</name>
    <dbReference type="NCBI Taxonomy" id="1735038"/>
    <lineage>
        <taxon>Bacteria</taxon>
        <taxon>Pseudomonadati</taxon>
        <taxon>Pseudomonadota</taxon>
        <taxon>Betaproteobacteria</taxon>
        <taxon>Rhodocyclales</taxon>
        <taxon>Rhodocyclaceae</taxon>
        <taxon>Oryzomicrobium</taxon>
    </lineage>
</organism>
<dbReference type="PANTHER" id="PTHR30606">
    <property type="entry name" value="LIPID A BIOSYNTHESIS LAUROYL ACYLTRANSFERASE"/>
    <property type="match status" value="1"/>
</dbReference>
<dbReference type="GO" id="GO:0005886">
    <property type="term" value="C:plasma membrane"/>
    <property type="evidence" value="ECO:0007669"/>
    <property type="project" value="UniProtKB-SubCell"/>
</dbReference>
<evidence type="ECO:0000313" key="8">
    <source>
        <dbReference type="EMBL" id="QEL63767.1"/>
    </source>
</evidence>
<keyword evidence="4 8" id="KW-0808">Transferase</keyword>
<proteinExistence type="predicted"/>
<evidence type="ECO:0000256" key="1">
    <source>
        <dbReference type="ARBA" id="ARBA00004533"/>
    </source>
</evidence>
<reference evidence="8 9" key="1">
    <citation type="submission" date="2017-07" db="EMBL/GenBank/DDBJ databases">
        <title>Complete genome sequence of Oryzomicrobium terrae TPP412.</title>
        <authorList>
            <person name="Chiu L.-W."/>
            <person name="Lo K.-J."/>
            <person name="Tsai Y.-M."/>
            <person name="Lin S.-S."/>
            <person name="Kuo C.-H."/>
            <person name="Liu C.-T."/>
        </authorList>
    </citation>
    <scope>NUCLEOTIDE SEQUENCE [LARGE SCALE GENOMIC DNA]</scope>
    <source>
        <strain evidence="8 9">TPP412</strain>
    </source>
</reference>
<dbReference type="InterPro" id="IPR004960">
    <property type="entry name" value="LipA_acyltrans"/>
</dbReference>
<comment type="subcellular location">
    <subcellularLocation>
        <location evidence="1">Cell inner membrane</location>
    </subcellularLocation>
</comment>